<feature type="compositionally biased region" description="Acidic residues" evidence="5">
    <location>
        <begin position="604"/>
        <end position="615"/>
    </location>
</feature>
<evidence type="ECO:0000256" key="2">
    <source>
        <dbReference type="ARBA" id="ARBA00022737"/>
    </source>
</evidence>
<sequence>MEQEDLEEMKLIREAKQKDMPTNPTTQNNPSPSSSKEQEGSQEGVSSLMGFSGFGRKARQFDINEMMAIAKRRAADAAEEKSKAKGDDDDLSDDEAPFVIMPPGKEPSENDMSTREGRKENKDSDDDDDSDSESMESSIPCSHEITLEHGAKTVSALSLDTSGSRVISGGHDYDIKFWDFNAMGASLSAFRNIQPCGCHQIRSLEYSSTGDTILVCSGNAQAKILDRDGFEAMECVKGYQYLFDMAKTKGHVSMLNGGCWHPKDRDKFMTCGDDGTVRLWDVNVPKKNINVLKTKSIQGKKAVPTHCAYSKDAKYIVAGVQDGTIHVWDTKKPFVHPTFLIKNAHANGSDISCLRFTYDSNIFASRGGDDSMKLWDLRNIKKPVNVALNLPNAFLTTSCFFSPDEKLIGTGTSVRKGQGNGKLVFYEKSTFKKVHEYSVTDSSAVSCMWHPKINQILVGCGNGKVKVFFDPQRSTRGAIMCVSKATKKSQIREMQLPPRIITPHALPMFRQNQGGATMKKVKDKERADPIKSRKPETPLTGAGKGGRVASGISLSQFVSKNLAVKNLDDSNPRESILRHAKEAAENPFWVSPAYSKTQPRTILAEDDDEEEDDDESKAKKPKLS</sequence>
<dbReference type="FunFam" id="2.130.10.10:FF:000294">
    <property type="entry name" value="WD repeat-containing protein 70"/>
    <property type="match status" value="1"/>
</dbReference>
<dbReference type="PROSITE" id="PS50082">
    <property type="entry name" value="WD_REPEATS_2"/>
    <property type="match status" value="4"/>
</dbReference>
<evidence type="ECO:0000256" key="5">
    <source>
        <dbReference type="SAM" id="MobiDB-lite"/>
    </source>
</evidence>
<feature type="compositionally biased region" description="Basic and acidic residues" evidence="5">
    <location>
        <begin position="106"/>
        <end position="122"/>
    </location>
</feature>
<evidence type="ECO:0000256" key="1">
    <source>
        <dbReference type="ARBA" id="ARBA00022574"/>
    </source>
</evidence>
<dbReference type="PRINTS" id="PR00320">
    <property type="entry name" value="GPROTEINBRPT"/>
</dbReference>
<dbReference type="PANTHER" id="PTHR16017:SF0">
    <property type="entry name" value="WD REPEAT-CONTAINING PROTEIN 70"/>
    <property type="match status" value="1"/>
</dbReference>
<dbReference type="AlphaFoldDB" id="A0A7D9E287"/>
<dbReference type="Pfam" id="PF00400">
    <property type="entry name" value="WD40"/>
    <property type="match status" value="4"/>
</dbReference>
<feature type="compositionally biased region" description="Acidic residues" evidence="5">
    <location>
        <begin position="123"/>
        <end position="134"/>
    </location>
</feature>
<evidence type="ECO:0000313" key="6">
    <source>
        <dbReference type="EMBL" id="CAB3998211.1"/>
    </source>
</evidence>
<feature type="region of interest" description="Disordered" evidence="5">
    <location>
        <begin position="71"/>
        <end position="144"/>
    </location>
</feature>
<comment type="caution">
    <text evidence="6">The sequence shown here is derived from an EMBL/GenBank/DDBJ whole genome shotgun (WGS) entry which is preliminary data.</text>
</comment>
<dbReference type="SMART" id="SM00320">
    <property type="entry name" value="WD40"/>
    <property type="match status" value="6"/>
</dbReference>
<dbReference type="InterPro" id="IPR036322">
    <property type="entry name" value="WD40_repeat_dom_sf"/>
</dbReference>
<dbReference type="SUPFAM" id="SSF50978">
    <property type="entry name" value="WD40 repeat-like"/>
    <property type="match status" value="1"/>
</dbReference>
<proteinExistence type="inferred from homology"/>
<keyword evidence="1" id="KW-0853">WD repeat</keyword>
<feature type="compositionally biased region" description="Basic and acidic residues" evidence="5">
    <location>
        <begin position="8"/>
        <end position="19"/>
    </location>
</feature>
<dbReference type="OrthoDB" id="10264376at2759"/>
<organism evidence="6 7">
    <name type="scientific">Paramuricea clavata</name>
    <name type="common">Red gorgonian</name>
    <name type="synonym">Violescent sea-whip</name>
    <dbReference type="NCBI Taxonomy" id="317549"/>
    <lineage>
        <taxon>Eukaryota</taxon>
        <taxon>Metazoa</taxon>
        <taxon>Cnidaria</taxon>
        <taxon>Anthozoa</taxon>
        <taxon>Octocorallia</taxon>
        <taxon>Malacalcyonacea</taxon>
        <taxon>Plexauridae</taxon>
        <taxon>Paramuricea</taxon>
    </lineage>
</organism>
<accession>A0A7D9E287</accession>
<keyword evidence="2" id="KW-0677">Repeat</keyword>
<keyword evidence="7" id="KW-1185">Reference proteome</keyword>
<protein>
    <recommendedName>
        <fullName evidence="4">WD repeat-containing protein 70</fullName>
    </recommendedName>
</protein>
<dbReference type="EMBL" id="CACRXK020003299">
    <property type="protein sequence ID" value="CAB3998211.1"/>
    <property type="molecule type" value="Genomic_DNA"/>
</dbReference>
<feature type="region of interest" description="Disordered" evidence="5">
    <location>
        <begin position="587"/>
        <end position="624"/>
    </location>
</feature>
<dbReference type="Gene3D" id="2.130.10.10">
    <property type="entry name" value="YVTN repeat-like/Quinoprotein amine dehydrogenase"/>
    <property type="match status" value="2"/>
</dbReference>
<feature type="region of interest" description="Disordered" evidence="5">
    <location>
        <begin position="1"/>
        <end position="51"/>
    </location>
</feature>
<dbReference type="PANTHER" id="PTHR16017">
    <property type="entry name" value="GASTRULATION DEFECTIVE PROTEIN 1-RELATED"/>
    <property type="match status" value="1"/>
</dbReference>
<dbReference type="InterPro" id="IPR020472">
    <property type="entry name" value="WD40_PAC1"/>
</dbReference>
<comment type="similarity">
    <text evidence="3">Belongs to the WD repeat GAD-1 family.</text>
</comment>
<dbReference type="GO" id="GO:0035861">
    <property type="term" value="C:site of double-strand break"/>
    <property type="evidence" value="ECO:0007669"/>
    <property type="project" value="TreeGrafter"/>
</dbReference>
<feature type="region of interest" description="Disordered" evidence="5">
    <location>
        <begin position="515"/>
        <end position="547"/>
    </location>
</feature>
<evidence type="ECO:0000256" key="4">
    <source>
        <dbReference type="ARBA" id="ARBA00040943"/>
    </source>
</evidence>
<dbReference type="PROSITE" id="PS50294">
    <property type="entry name" value="WD_REPEATS_REGION"/>
    <property type="match status" value="3"/>
</dbReference>
<feature type="compositionally biased region" description="Acidic residues" evidence="5">
    <location>
        <begin position="87"/>
        <end position="96"/>
    </location>
</feature>
<feature type="compositionally biased region" description="Basic and acidic residues" evidence="5">
    <location>
        <begin position="520"/>
        <end position="536"/>
    </location>
</feature>
<reference evidence="6" key="1">
    <citation type="submission" date="2020-04" db="EMBL/GenBank/DDBJ databases">
        <authorList>
            <person name="Alioto T."/>
            <person name="Alioto T."/>
            <person name="Gomez Garrido J."/>
        </authorList>
    </citation>
    <scope>NUCLEOTIDE SEQUENCE</scope>
    <source>
        <strain evidence="6">A484AB</strain>
    </source>
</reference>
<dbReference type="PROSITE" id="PS00678">
    <property type="entry name" value="WD_REPEATS_1"/>
    <property type="match status" value="1"/>
</dbReference>
<name>A0A7D9E287_PARCT</name>
<dbReference type="Proteomes" id="UP001152795">
    <property type="component" value="Unassembled WGS sequence"/>
</dbReference>
<dbReference type="GO" id="GO:0005634">
    <property type="term" value="C:nucleus"/>
    <property type="evidence" value="ECO:0007669"/>
    <property type="project" value="TreeGrafter"/>
</dbReference>
<dbReference type="InterPro" id="IPR019775">
    <property type="entry name" value="WD40_repeat_CS"/>
</dbReference>
<feature type="compositionally biased region" description="Low complexity" evidence="5">
    <location>
        <begin position="21"/>
        <end position="47"/>
    </location>
</feature>
<dbReference type="InterPro" id="IPR051858">
    <property type="entry name" value="WD_repeat_GAD-1"/>
</dbReference>
<gene>
    <name evidence="6" type="ORF">PACLA_8A062333</name>
</gene>
<feature type="compositionally biased region" description="Basic and acidic residues" evidence="5">
    <location>
        <begin position="73"/>
        <end position="86"/>
    </location>
</feature>
<evidence type="ECO:0000256" key="3">
    <source>
        <dbReference type="ARBA" id="ARBA00038343"/>
    </source>
</evidence>
<dbReference type="InterPro" id="IPR001680">
    <property type="entry name" value="WD40_rpt"/>
</dbReference>
<evidence type="ECO:0000313" key="7">
    <source>
        <dbReference type="Proteomes" id="UP001152795"/>
    </source>
</evidence>
<dbReference type="InterPro" id="IPR015943">
    <property type="entry name" value="WD40/YVTN_repeat-like_dom_sf"/>
</dbReference>